<dbReference type="InParanoid" id="M1DD74"/>
<evidence type="ECO:0000313" key="1">
    <source>
        <dbReference type="EnsemblPlants" id="PGSC0003DMT400087119"/>
    </source>
</evidence>
<dbReference type="PaxDb" id="4113-PGSC0003DMT400087119"/>
<keyword evidence="2" id="KW-1185">Reference proteome</keyword>
<dbReference type="Pfam" id="PF01107">
    <property type="entry name" value="MP"/>
    <property type="match status" value="1"/>
</dbReference>
<organism evidence="1 2">
    <name type="scientific">Solanum tuberosum</name>
    <name type="common">Potato</name>
    <dbReference type="NCBI Taxonomy" id="4113"/>
    <lineage>
        <taxon>Eukaryota</taxon>
        <taxon>Viridiplantae</taxon>
        <taxon>Streptophyta</taxon>
        <taxon>Embryophyta</taxon>
        <taxon>Tracheophyta</taxon>
        <taxon>Spermatophyta</taxon>
        <taxon>Magnoliopsida</taxon>
        <taxon>eudicotyledons</taxon>
        <taxon>Gunneridae</taxon>
        <taxon>Pentapetalae</taxon>
        <taxon>asterids</taxon>
        <taxon>lamiids</taxon>
        <taxon>Solanales</taxon>
        <taxon>Solanaceae</taxon>
        <taxon>Solanoideae</taxon>
        <taxon>Solaneae</taxon>
        <taxon>Solanum</taxon>
    </lineage>
</organism>
<dbReference type="EnsemblPlants" id="PGSC0003DMT400087119">
    <property type="protein sequence ID" value="PGSC0003DMT400087119"/>
    <property type="gene ID" value="PGSC0003DMG400036690"/>
</dbReference>
<protein>
    <submittedName>
        <fullName evidence="1">Reverse transcriptase</fullName>
    </submittedName>
</protein>
<dbReference type="PANTHER" id="PTHR48435:SF1">
    <property type="entry name" value="POLYPROTEIN"/>
    <property type="match status" value="1"/>
</dbReference>
<dbReference type="HOGENOM" id="CLU_916456_0_0_1"/>
<sequence length="304" mass="35190">MWLRQNLTSTLFLRIMKNNSSLCIMPEDFPRQWKSLGFTHIHFGDVRVALTYHGRKGQTVVACLSLLDTRYYEYQHANLGMSETTLNAETVFVTIFPNFNMSLHDPYLTEALKIQVQIIGAPQARDAIQANLHYLLAWRVQNAAMDLSLPAGQHSLFLNIDATNGTTQCTQIPRKIPRKELVKVLPDAWVTKYEKLRVHPQHLFFDEPNLTMPKNDILRHTPWNIDCDCKGCQTISWFLSGFKCEHDWIRQFDQDGRGVQWFTCPFPWHSPWNLDCDCKGCQEVDLDNDDRSKSEKSAETLKSN</sequence>
<proteinExistence type="predicted"/>
<dbReference type="AlphaFoldDB" id="M1DD74"/>
<evidence type="ECO:0000313" key="2">
    <source>
        <dbReference type="Proteomes" id="UP000011115"/>
    </source>
</evidence>
<reference evidence="2" key="1">
    <citation type="journal article" date="2011" name="Nature">
        <title>Genome sequence and analysis of the tuber crop potato.</title>
        <authorList>
            <consortium name="The Potato Genome Sequencing Consortium"/>
        </authorList>
    </citation>
    <scope>NUCLEOTIDE SEQUENCE [LARGE SCALE GENOMIC DNA]</scope>
    <source>
        <strain evidence="2">cv. DM1-3 516 R44</strain>
    </source>
</reference>
<dbReference type="eggNOG" id="ENOG502RB8Z">
    <property type="taxonomic scope" value="Eukaryota"/>
</dbReference>
<dbReference type="Proteomes" id="UP000011115">
    <property type="component" value="Unassembled WGS sequence"/>
</dbReference>
<dbReference type="InterPro" id="IPR028919">
    <property type="entry name" value="Viral_movement"/>
</dbReference>
<accession>M1DD74</accession>
<dbReference type="PANTHER" id="PTHR48435">
    <property type="entry name" value="POLYPROTEIN"/>
    <property type="match status" value="1"/>
</dbReference>
<reference evidence="1" key="2">
    <citation type="submission" date="2015-06" db="UniProtKB">
        <authorList>
            <consortium name="EnsemblPlants"/>
        </authorList>
    </citation>
    <scope>IDENTIFICATION</scope>
    <source>
        <strain evidence="1">DM1-3 516 R44</strain>
    </source>
</reference>
<dbReference type="Gramene" id="PGSC0003DMT400087119">
    <property type="protein sequence ID" value="PGSC0003DMT400087119"/>
    <property type="gene ID" value="PGSC0003DMG400036690"/>
</dbReference>
<dbReference type="OMA" id="CDCKGCQ"/>
<dbReference type="InterPro" id="IPR053098">
    <property type="entry name" value="Petuviruses_polyprotein"/>
</dbReference>
<name>M1DD74_SOLTU</name>